<dbReference type="Proteomes" id="UP000002945">
    <property type="component" value="Unassembled WGS sequence"/>
</dbReference>
<dbReference type="EMBL" id="ABIB01000009">
    <property type="protein sequence ID" value="EDP95343.1"/>
    <property type="molecule type" value="Genomic_DNA"/>
</dbReference>
<evidence type="ECO:0000313" key="3">
    <source>
        <dbReference type="Proteomes" id="UP000002945"/>
    </source>
</evidence>
<reference evidence="2 3" key="1">
    <citation type="journal article" date="2011" name="J. Bacteriol.">
        <title>Genome sequence of the algicidal bacterium Kordia algicida OT-1.</title>
        <authorList>
            <person name="Lee H.S."/>
            <person name="Kang S.G."/>
            <person name="Kwon K.K."/>
            <person name="Lee J.H."/>
            <person name="Kim S.J."/>
        </authorList>
    </citation>
    <scope>NUCLEOTIDE SEQUENCE [LARGE SCALE GENOMIC DNA]</scope>
    <source>
        <strain evidence="2 3">OT-1</strain>
    </source>
</reference>
<name>A9E4B3_9FLAO</name>
<comment type="caution">
    <text evidence="2">The sequence shown here is derived from an EMBL/GenBank/DDBJ whole genome shotgun (WGS) entry which is preliminary data.</text>
</comment>
<keyword evidence="3" id="KW-1185">Reference proteome</keyword>
<proteinExistence type="predicted"/>
<sequence>MSTAKTGKFTDYSNQISNLIWTFLIGIIITNVYIIQRSLHWNQIVKEKVGISLSDDYSDPDYMTIFWETL</sequence>
<organism evidence="2 3">
    <name type="scientific">Kordia algicida OT-1</name>
    <dbReference type="NCBI Taxonomy" id="391587"/>
    <lineage>
        <taxon>Bacteria</taxon>
        <taxon>Pseudomonadati</taxon>
        <taxon>Bacteroidota</taxon>
        <taxon>Flavobacteriia</taxon>
        <taxon>Flavobacteriales</taxon>
        <taxon>Flavobacteriaceae</taxon>
        <taxon>Kordia</taxon>
    </lineage>
</organism>
<dbReference type="AlphaFoldDB" id="A9E4B3"/>
<keyword evidence="1" id="KW-0812">Transmembrane</keyword>
<feature type="transmembrane region" description="Helical" evidence="1">
    <location>
        <begin position="16"/>
        <end position="35"/>
    </location>
</feature>
<keyword evidence="1" id="KW-1133">Transmembrane helix</keyword>
<accession>A9E4B3</accession>
<protein>
    <submittedName>
        <fullName evidence="2">Uncharacterized protein</fullName>
    </submittedName>
</protein>
<gene>
    <name evidence="2" type="ORF">KAOT1_09731</name>
</gene>
<dbReference type="HOGENOM" id="CLU_2752550_0_0_10"/>
<keyword evidence="1" id="KW-0472">Membrane</keyword>
<dbReference type="RefSeq" id="WP_007094506.1">
    <property type="nucleotide sequence ID" value="NZ_CP142125.1"/>
</dbReference>
<evidence type="ECO:0000313" key="2">
    <source>
        <dbReference type="EMBL" id="EDP95343.1"/>
    </source>
</evidence>
<evidence type="ECO:0000256" key="1">
    <source>
        <dbReference type="SAM" id="Phobius"/>
    </source>
</evidence>